<dbReference type="InterPro" id="IPR023561">
    <property type="entry name" value="Carbonic_anhydrase_a-class"/>
</dbReference>
<dbReference type="KEGG" id="ccp:CHC_T00010321001"/>
<keyword evidence="4" id="KW-0862">Zinc</keyword>
<keyword evidence="5" id="KW-0456">Lyase</keyword>
<dbReference type="PANTHER" id="PTHR18952">
    <property type="entry name" value="CARBONIC ANHYDRASE"/>
    <property type="match status" value="1"/>
</dbReference>
<evidence type="ECO:0000256" key="6">
    <source>
        <dbReference type="ARBA" id="ARBA00048348"/>
    </source>
</evidence>
<comment type="similarity">
    <text evidence="1">Belongs to the alpha-carbonic anhydrase family.</text>
</comment>
<accession>R7QGM2</accession>
<sequence>MVKAVDGPYSYDTTRPNGPRSWSSVDEEFSACGAGEIQSPINFPAAVGASPLADGPQPKLVRANYTLGSGSWNWALACHEERACGYTMFAGKKWYVIQTHFHHPSEHTLMEKRFPLESHTVHQSEDGNLAVIATVFDYPPEADYPSTIKAAHNMDYGVNPYLKEVLEGITQDKGTFEIDPMAIIDPSQGFCSYTGSLTTPPCTEGVTFLMQMNIATVSRRQVHDYALSAGMPRKKIHSLCDFYVSQASASSV</sequence>
<gene>
    <name evidence="9" type="ORF">CHC_T00010321001</name>
</gene>
<dbReference type="InterPro" id="IPR001148">
    <property type="entry name" value="CA_dom"/>
</dbReference>
<dbReference type="RefSeq" id="XP_005716369.1">
    <property type="nucleotide sequence ID" value="XM_005716312.1"/>
</dbReference>
<dbReference type="AlphaFoldDB" id="R7QGM2"/>
<dbReference type="SMART" id="SM01057">
    <property type="entry name" value="Carb_anhydrase"/>
    <property type="match status" value="1"/>
</dbReference>
<reference evidence="10" key="1">
    <citation type="journal article" date="2013" name="Proc. Natl. Acad. Sci. U.S.A.">
        <title>Genome structure and metabolic features in the red seaweed Chondrus crispus shed light on evolution of the Archaeplastida.</title>
        <authorList>
            <person name="Collen J."/>
            <person name="Porcel B."/>
            <person name="Carre W."/>
            <person name="Ball S.G."/>
            <person name="Chaparro C."/>
            <person name="Tonon T."/>
            <person name="Barbeyron T."/>
            <person name="Michel G."/>
            <person name="Noel B."/>
            <person name="Valentin K."/>
            <person name="Elias M."/>
            <person name="Artiguenave F."/>
            <person name="Arun A."/>
            <person name="Aury J.M."/>
            <person name="Barbosa-Neto J.F."/>
            <person name="Bothwell J.H."/>
            <person name="Bouget F.Y."/>
            <person name="Brillet L."/>
            <person name="Cabello-Hurtado F."/>
            <person name="Capella-Gutierrez S."/>
            <person name="Charrier B."/>
            <person name="Cladiere L."/>
            <person name="Cock J.M."/>
            <person name="Coelho S.M."/>
            <person name="Colleoni C."/>
            <person name="Czjzek M."/>
            <person name="Da Silva C."/>
            <person name="Delage L."/>
            <person name="Denoeud F."/>
            <person name="Deschamps P."/>
            <person name="Dittami S.M."/>
            <person name="Gabaldon T."/>
            <person name="Gachon C.M."/>
            <person name="Groisillier A."/>
            <person name="Herve C."/>
            <person name="Jabbari K."/>
            <person name="Katinka M."/>
            <person name="Kloareg B."/>
            <person name="Kowalczyk N."/>
            <person name="Labadie K."/>
            <person name="Leblanc C."/>
            <person name="Lopez P.J."/>
            <person name="McLachlan D.H."/>
            <person name="Meslet-Cladiere L."/>
            <person name="Moustafa A."/>
            <person name="Nehr Z."/>
            <person name="Nyvall Collen P."/>
            <person name="Panaud O."/>
            <person name="Partensky F."/>
            <person name="Poulain J."/>
            <person name="Rensing S.A."/>
            <person name="Rousvoal S."/>
            <person name="Samson G."/>
            <person name="Symeonidi A."/>
            <person name="Weissenbach J."/>
            <person name="Zambounis A."/>
            <person name="Wincker P."/>
            <person name="Boyen C."/>
        </authorList>
    </citation>
    <scope>NUCLEOTIDE SEQUENCE [LARGE SCALE GENOMIC DNA]</scope>
    <source>
        <strain evidence="10">cv. Stackhouse</strain>
    </source>
</reference>
<dbReference type="PANTHER" id="PTHR18952:SF265">
    <property type="entry name" value="CARBONIC ANHYDRASE"/>
    <property type="match status" value="1"/>
</dbReference>
<evidence type="ECO:0000256" key="7">
    <source>
        <dbReference type="SAM" id="MobiDB-lite"/>
    </source>
</evidence>
<evidence type="ECO:0000313" key="10">
    <source>
        <dbReference type="Proteomes" id="UP000012073"/>
    </source>
</evidence>
<dbReference type="STRING" id="2769.R7QGM2"/>
<dbReference type="CDD" id="cd03124">
    <property type="entry name" value="alpha_CA_prokaryotic_like"/>
    <property type="match status" value="1"/>
</dbReference>
<evidence type="ECO:0000256" key="2">
    <source>
        <dbReference type="ARBA" id="ARBA00012925"/>
    </source>
</evidence>
<proteinExistence type="inferred from homology"/>
<dbReference type="InterPro" id="IPR036398">
    <property type="entry name" value="CA_dom_sf"/>
</dbReference>
<feature type="region of interest" description="Disordered" evidence="7">
    <location>
        <begin position="1"/>
        <end position="25"/>
    </location>
</feature>
<feature type="compositionally biased region" description="Polar residues" evidence="7">
    <location>
        <begin position="11"/>
        <end position="24"/>
    </location>
</feature>
<dbReference type="EMBL" id="HG001785">
    <property type="protein sequence ID" value="CDF36550.1"/>
    <property type="molecule type" value="Genomic_DNA"/>
</dbReference>
<evidence type="ECO:0000256" key="5">
    <source>
        <dbReference type="ARBA" id="ARBA00023239"/>
    </source>
</evidence>
<organism evidence="9 10">
    <name type="scientific">Chondrus crispus</name>
    <name type="common">Carrageen Irish moss</name>
    <name type="synonym">Polymorpha crispa</name>
    <dbReference type="NCBI Taxonomy" id="2769"/>
    <lineage>
        <taxon>Eukaryota</taxon>
        <taxon>Rhodophyta</taxon>
        <taxon>Florideophyceae</taxon>
        <taxon>Rhodymeniophycidae</taxon>
        <taxon>Gigartinales</taxon>
        <taxon>Gigartinaceae</taxon>
        <taxon>Chondrus</taxon>
    </lineage>
</organism>
<keyword evidence="10" id="KW-1185">Reference proteome</keyword>
<dbReference type="GO" id="GO:0008270">
    <property type="term" value="F:zinc ion binding"/>
    <property type="evidence" value="ECO:0007669"/>
    <property type="project" value="InterPro"/>
</dbReference>
<evidence type="ECO:0000256" key="3">
    <source>
        <dbReference type="ARBA" id="ARBA00022723"/>
    </source>
</evidence>
<evidence type="ECO:0000256" key="1">
    <source>
        <dbReference type="ARBA" id="ARBA00010718"/>
    </source>
</evidence>
<dbReference type="InterPro" id="IPR041891">
    <property type="entry name" value="Alpha_CA_prokaryot-like"/>
</dbReference>
<protein>
    <recommendedName>
        <fullName evidence="2">carbonic anhydrase</fullName>
        <ecNumber evidence="2">4.2.1.1</ecNumber>
    </recommendedName>
</protein>
<evidence type="ECO:0000313" key="9">
    <source>
        <dbReference type="EMBL" id="CDF36550.1"/>
    </source>
</evidence>
<name>R7QGM2_CHOCR</name>
<evidence type="ECO:0000256" key="4">
    <source>
        <dbReference type="ARBA" id="ARBA00022833"/>
    </source>
</evidence>
<dbReference type="PROSITE" id="PS51144">
    <property type="entry name" value="ALPHA_CA_2"/>
    <property type="match status" value="1"/>
</dbReference>
<dbReference type="GO" id="GO:0004089">
    <property type="term" value="F:carbonate dehydratase activity"/>
    <property type="evidence" value="ECO:0007669"/>
    <property type="project" value="UniProtKB-EC"/>
</dbReference>
<dbReference type="GeneID" id="17324083"/>
<dbReference type="SUPFAM" id="SSF51069">
    <property type="entry name" value="Carbonic anhydrase"/>
    <property type="match status" value="1"/>
</dbReference>
<dbReference type="Proteomes" id="UP000012073">
    <property type="component" value="Unassembled WGS sequence"/>
</dbReference>
<dbReference type="EC" id="4.2.1.1" evidence="2"/>
<dbReference type="Gramene" id="CDF36550">
    <property type="protein sequence ID" value="CDF36550"/>
    <property type="gene ID" value="CHC_T00010321001"/>
</dbReference>
<feature type="domain" description="Alpha-carbonic anhydrase" evidence="8">
    <location>
        <begin position="7"/>
        <end position="252"/>
    </location>
</feature>
<dbReference type="Gene3D" id="3.10.200.10">
    <property type="entry name" value="Alpha carbonic anhydrase"/>
    <property type="match status" value="1"/>
</dbReference>
<dbReference type="Pfam" id="PF00194">
    <property type="entry name" value="Carb_anhydrase"/>
    <property type="match status" value="1"/>
</dbReference>
<keyword evidence="3" id="KW-0479">Metal-binding</keyword>
<dbReference type="OrthoDB" id="5068at2759"/>
<evidence type="ECO:0000259" key="8">
    <source>
        <dbReference type="PROSITE" id="PS51144"/>
    </source>
</evidence>
<comment type="catalytic activity">
    <reaction evidence="6">
        <text>hydrogencarbonate + H(+) = CO2 + H2O</text>
        <dbReference type="Rhea" id="RHEA:10748"/>
        <dbReference type="ChEBI" id="CHEBI:15377"/>
        <dbReference type="ChEBI" id="CHEBI:15378"/>
        <dbReference type="ChEBI" id="CHEBI:16526"/>
        <dbReference type="ChEBI" id="CHEBI:17544"/>
        <dbReference type="EC" id="4.2.1.1"/>
    </reaction>
</comment>